<feature type="domain" description="FAR1" evidence="1">
    <location>
        <begin position="149"/>
        <end position="242"/>
    </location>
</feature>
<accession>A0AA36EBA6</accession>
<dbReference type="InterPro" id="IPR004330">
    <property type="entry name" value="FAR1_DNA_bnd_dom"/>
</dbReference>
<dbReference type="Pfam" id="PF03101">
    <property type="entry name" value="FAR1"/>
    <property type="match status" value="1"/>
</dbReference>
<reference evidence="2" key="1">
    <citation type="submission" date="2023-04" db="EMBL/GenBank/DDBJ databases">
        <authorList>
            <person name="Vijverberg K."/>
            <person name="Xiong W."/>
            <person name="Schranz E."/>
        </authorList>
    </citation>
    <scope>NUCLEOTIDE SEQUENCE</scope>
</reference>
<gene>
    <name evidence="2" type="ORF">LSALG_LOCUS29322</name>
</gene>
<dbReference type="PANTHER" id="PTHR47718">
    <property type="entry name" value="OS01G0519700 PROTEIN"/>
    <property type="match status" value="1"/>
</dbReference>
<name>A0AA36EBA6_LACSI</name>
<evidence type="ECO:0000313" key="3">
    <source>
        <dbReference type="Proteomes" id="UP001177003"/>
    </source>
</evidence>
<sequence>MDDTISVGDDHSHDQHEYPIDYADHDEEFGLADHDSLHNIDFDIGYNSNLNLVEDPLEHVQNHIDVNSVYHFGESSSHNQDAKNENEFIDDEADDTIVDDNIDLQKEQSHVTHDYVSPGGSPYWIPIVSDHIKPKINSTVDSYGATLSMYKDYASEVGFDVRLGTIRTTKFGIITQQHLLCNREGIPRTAKVDTVDTQHSKIQRRKDSFRCECKEKIVFILLHGTNKYTVDDFVEQHTHELFGKDNMFLSLKKKIDYSQEMFIHNLSKQNSGALIAHRLYTGLQGGSDVRGGLIFDFNNRTRNLNSYTGFRDAKFLVAKMLERKNKYPYFFFRV</sequence>
<proteinExistence type="predicted"/>
<dbReference type="PANTHER" id="PTHR47718:SF12">
    <property type="entry name" value="PROTEIN FAR1-RELATED SEQUENCE"/>
    <property type="match status" value="1"/>
</dbReference>
<evidence type="ECO:0000313" key="2">
    <source>
        <dbReference type="EMBL" id="CAI9290111.1"/>
    </source>
</evidence>
<keyword evidence="3" id="KW-1185">Reference proteome</keyword>
<protein>
    <recommendedName>
        <fullName evidence="1">FAR1 domain-containing protein</fullName>
    </recommendedName>
</protein>
<dbReference type="EMBL" id="OX465082">
    <property type="protein sequence ID" value="CAI9290111.1"/>
    <property type="molecule type" value="Genomic_DNA"/>
</dbReference>
<dbReference type="Proteomes" id="UP001177003">
    <property type="component" value="Chromosome 6"/>
</dbReference>
<organism evidence="2 3">
    <name type="scientific">Lactuca saligna</name>
    <name type="common">Willowleaf lettuce</name>
    <dbReference type="NCBI Taxonomy" id="75948"/>
    <lineage>
        <taxon>Eukaryota</taxon>
        <taxon>Viridiplantae</taxon>
        <taxon>Streptophyta</taxon>
        <taxon>Embryophyta</taxon>
        <taxon>Tracheophyta</taxon>
        <taxon>Spermatophyta</taxon>
        <taxon>Magnoliopsida</taxon>
        <taxon>eudicotyledons</taxon>
        <taxon>Gunneridae</taxon>
        <taxon>Pentapetalae</taxon>
        <taxon>asterids</taxon>
        <taxon>campanulids</taxon>
        <taxon>Asterales</taxon>
        <taxon>Asteraceae</taxon>
        <taxon>Cichorioideae</taxon>
        <taxon>Cichorieae</taxon>
        <taxon>Lactucinae</taxon>
        <taxon>Lactuca</taxon>
    </lineage>
</organism>
<evidence type="ECO:0000259" key="1">
    <source>
        <dbReference type="Pfam" id="PF03101"/>
    </source>
</evidence>
<dbReference type="AlphaFoldDB" id="A0AA36EBA6"/>